<evidence type="ECO:0000256" key="1">
    <source>
        <dbReference type="ARBA" id="ARBA00022490"/>
    </source>
</evidence>
<dbReference type="EC" id="2.7.2.7" evidence="6"/>
<dbReference type="NCBIfam" id="NF002834">
    <property type="entry name" value="PRK03011.1-5"/>
    <property type="match status" value="1"/>
</dbReference>
<dbReference type="InterPro" id="IPR011245">
    <property type="entry name" value="Butyrate_kin"/>
</dbReference>
<evidence type="ECO:0000256" key="7">
    <source>
        <dbReference type="RuleBase" id="RU003835"/>
    </source>
</evidence>
<reference evidence="8 9" key="1">
    <citation type="submission" date="2018-10" db="EMBL/GenBank/DDBJ databases">
        <authorList>
            <person name="Zhang X."/>
        </authorList>
    </citation>
    <scope>NUCLEOTIDE SEQUENCE [LARGE SCALE GENOMIC DNA]</scope>
    <source>
        <strain evidence="8 9">SK-G1</strain>
    </source>
</reference>
<evidence type="ECO:0000256" key="5">
    <source>
        <dbReference type="ARBA" id="ARBA00022840"/>
    </source>
</evidence>
<keyword evidence="4 6" id="KW-0418">Kinase</keyword>
<dbReference type="GO" id="GO:0005524">
    <property type="term" value="F:ATP binding"/>
    <property type="evidence" value="ECO:0007669"/>
    <property type="project" value="UniProtKB-KW"/>
</dbReference>
<dbReference type="InterPro" id="IPR000890">
    <property type="entry name" value="Aliphatic_acid_kin_short-chain"/>
</dbReference>
<dbReference type="SUPFAM" id="SSF53067">
    <property type="entry name" value="Actin-like ATPase domain"/>
    <property type="match status" value="2"/>
</dbReference>
<keyword evidence="1 6" id="KW-0963">Cytoplasm</keyword>
<evidence type="ECO:0000256" key="6">
    <source>
        <dbReference type="HAMAP-Rule" id="MF_00542"/>
    </source>
</evidence>
<dbReference type="Gene3D" id="3.30.420.40">
    <property type="match status" value="2"/>
</dbReference>
<keyword evidence="3 6" id="KW-0547">Nucleotide-binding</keyword>
<dbReference type="HAMAP" id="MF_00542">
    <property type="entry name" value="Butyrate_kinase"/>
    <property type="match status" value="1"/>
</dbReference>
<evidence type="ECO:0000313" key="8">
    <source>
        <dbReference type="EMBL" id="AYO29388.1"/>
    </source>
</evidence>
<dbReference type="GO" id="GO:0047761">
    <property type="term" value="F:butyrate kinase activity"/>
    <property type="evidence" value="ECO:0007669"/>
    <property type="project" value="UniProtKB-UniRule"/>
</dbReference>
<dbReference type="EMBL" id="CP033169">
    <property type="protein sequence ID" value="AYO29388.1"/>
    <property type="molecule type" value="Genomic_DNA"/>
</dbReference>
<protein>
    <recommendedName>
        <fullName evidence="6">Probable butyrate kinase</fullName>
        <shortName evidence="6">BK</shortName>
        <ecNumber evidence="6">2.7.2.7</ecNumber>
    </recommendedName>
    <alternativeName>
        <fullName evidence="6">Branched-chain carboxylic acid kinase</fullName>
    </alternativeName>
</protein>
<evidence type="ECO:0000256" key="4">
    <source>
        <dbReference type="ARBA" id="ARBA00022777"/>
    </source>
</evidence>
<name>A0A3G2R2N0_9FIRM</name>
<evidence type="ECO:0000313" key="9">
    <source>
        <dbReference type="Proteomes" id="UP000280960"/>
    </source>
</evidence>
<evidence type="ECO:0000256" key="2">
    <source>
        <dbReference type="ARBA" id="ARBA00022679"/>
    </source>
</evidence>
<dbReference type="Pfam" id="PF00871">
    <property type="entry name" value="Acetate_kinase"/>
    <property type="match status" value="1"/>
</dbReference>
<dbReference type="GO" id="GO:0008776">
    <property type="term" value="F:acetate kinase activity"/>
    <property type="evidence" value="ECO:0007669"/>
    <property type="project" value="TreeGrafter"/>
</dbReference>
<gene>
    <name evidence="6 8" type="primary">buk</name>
    <name evidence="8" type="ORF">D2962_01120</name>
</gene>
<dbReference type="GO" id="GO:0006083">
    <property type="term" value="P:acetate metabolic process"/>
    <property type="evidence" value="ECO:0007669"/>
    <property type="project" value="TreeGrafter"/>
</dbReference>
<dbReference type="PANTHER" id="PTHR21060:SF3">
    <property type="entry name" value="BUTYRATE KINASE 2-RELATED"/>
    <property type="match status" value="1"/>
</dbReference>
<dbReference type="PANTHER" id="PTHR21060">
    <property type="entry name" value="ACETATE KINASE"/>
    <property type="match status" value="1"/>
</dbReference>
<comment type="catalytic activity">
    <reaction evidence="6">
        <text>butanoate + ATP = butanoyl phosphate + ADP</text>
        <dbReference type="Rhea" id="RHEA:13585"/>
        <dbReference type="ChEBI" id="CHEBI:17968"/>
        <dbReference type="ChEBI" id="CHEBI:30616"/>
        <dbReference type="ChEBI" id="CHEBI:58079"/>
        <dbReference type="ChEBI" id="CHEBI:456216"/>
        <dbReference type="EC" id="2.7.2.7"/>
    </reaction>
</comment>
<dbReference type="GO" id="GO:0005737">
    <property type="term" value="C:cytoplasm"/>
    <property type="evidence" value="ECO:0007669"/>
    <property type="project" value="UniProtKB-SubCell"/>
</dbReference>
<dbReference type="Proteomes" id="UP000280960">
    <property type="component" value="Chromosome"/>
</dbReference>
<dbReference type="AlphaFoldDB" id="A0A3G2R2N0"/>
<organism evidence="8 9">
    <name type="scientific">Biomaibacter acetigenes</name>
    <dbReference type="NCBI Taxonomy" id="2316383"/>
    <lineage>
        <taxon>Bacteria</taxon>
        <taxon>Bacillati</taxon>
        <taxon>Bacillota</taxon>
        <taxon>Clostridia</taxon>
        <taxon>Thermosediminibacterales</taxon>
        <taxon>Tepidanaerobacteraceae</taxon>
        <taxon>Biomaibacter</taxon>
    </lineage>
</organism>
<dbReference type="CDD" id="cd24011">
    <property type="entry name" value="ASKHA_NBD_BK"/>
    <property type="match status" value="1"/>
</dbReference>
<sequence>MKSLRVFRREVLALKKIFAINCGSTSTKVAYFEDDKMISKVSLDVTAEQLRKMPKVLDQKEYRTNQVKEFLKENKLDPAQFDIIVCRAGTIPHVPYDGAYEVNDLMIATVTYAPEAQHASTLSCLIGKELVKGLDIPVIIYDPTCVDSADEIAKITGIPEIINMPLAHLLNTKAAGTEYAKSIGKDYKDLNLIIVQLGGGITLGFHDHGRISDWVYDDEGPMSPQRAGAIPTRYMANFCYDWFKSGKTLQELRMYLCGQSGLVAYFGTQDVREVEKMINQGNKKAELILKAMAYGVAKSIGQLSVVRGGKVDQIILTGGMAYSERITNWIKEKVSFIAPVTIIPGEREMEALAAGALRVLNKEEEIHPYNVYPKGYSSIEEIINNPNYLA</sequence>
<dbReference type="PIRSF" id="PIRSF036458">
    <property type="entry name" value="Butyrate_kin"/>
    <property type="match status" value="1"/>
</dbReference>
<dbReference type="NCBIfam" id="TIGR02707">
    <property type="entry name" value="butyr_kinase"/>
    <property type="match status" value="1"/>
</dbReference>
<dbReference type="InterPro" id="IPR043129">
    <property type="entry name" value="ATPase_NBD"/>
</dbReference>
<accession>A0A3G2R2N0</accession>
<keyword evidence="5 6" id="KW-0067">ATP-binding</keyword>
<proteinExistence type="inferred from homology"/>
<comment type="subcellular location">
    <subcellularLocation>
        <location evidence="6">Cytoplasm</location>
    </subcellularLocation>
</comment>
<dbReference type="PRINTS" id="PR00471">
    <property type="entry name" value="ACETATEKNASE"/>
</dbReference>
<keyword evidence="2 6" id="KW-0808">Transferase</keyword>
<comment type="similarity">
    <text evidence="6 7">Belongs to the acetokinase family.</text>
</comment>
<keyword evidence="9" id="KW-1185">Reference proteome</keyword>
<dbReference type="KEGG" id="bacg:D2962_01120"/>
<evidence type="ECO:0000256" key="3">
    <source>
        <dbReference type="ARBA" id="ARBA00022741"/>
    </source>
</evidence>